<dbReference type="InterPro" id="IPR012677">
    <property type="entry name" value="Nucleotide-bd_a/b_plait_sf"/>
</dbReference>
<evidence type="ECO:0000313" key="5">
    <source>
        <dbReference type="EMBL" id="VDN14160.1"/>
    </source>
</evidence>
<dbReference type="InterPro" id="IPR035979">
    <property type="entry name" value="RBD_domain_sf"/>
</dbReference>
<dbReference type="GO" id="GO:0003723">
    <property type="term" value="F:RNA binding"/>
    <property type="evidence" value="ECO:0007669"/>
    <property type="project" value="UniProtKB-UniRule"/>
</dbReference>
<evidence type="ECO:0000313" key="6">
    <source>
        <dbReference type="Proteomes" id="UP000281553"/>
    </source>
</evidence>
<dbReference type="Gene3D" id="3.30.70.330">
    <property type="match status" value="3"/>
</dbReference>
<evidence type="ECO:0000256" key="2">
    <source>
        <dbReference type="ARBA" id="ARBA00023242"/>
    </source>
</evidence>
<comment type="subcellular location">
    <subcellularLocation>
        <location evidence="1">Nucleus</location>
    </subcellularLocation>
</comment>
<keyword evidence="2" id="KW-0539">Nucleus</keyword>
<dbReference type="EMBL" id="UYRU01058420">
    <property type="protein sequence ID" value="VDN14160.1"/>
    <property type="molecule type" value="Genomic_DNA"/>
</dbReference>
<accession>A0A3P7LLE9</accession>
<keyword evidence="6" id="KW-1185">Reference proteome</keyword>
<dbReference type="Proteomes" id="UP000281553">
    <property type="component" value="Unassembled WGS sequence"/>
</dbReference>
<dbReference type="GO" id="GO:0005654">
    <property type="term" value="C:nucleoplasm"/>
    <property type="evidence" value="ECO:0007669"/>
    <property type="project" value="TreeGrafter"/>
</dbReference>
<name>A0A3P7LLE9_DIBLA</name>
<dbReference type="PROSITE" id="PS50102">
    <property type="entry name" value="RRM"/>
    <property type="match status" value="1"/>
</dbReference>
<keyword evidence="3" id="KW-0694">RNA-binding</keyword>
<evidence type="ECO:0000256" key="3">
    <source>
        <dbReference type="PROSITE-ProRule" id="PRU00176"/>
    </source>
</evidence>
<dbReference type="GO" id="GO:0000785">
    <property type="term" value="C:chromatin"/>
    <property type="evidence" value="ECO:0007669"/>
    <property type="project" value="TreeGrafter"/>
</dbReference>
<evidence type="ECO:0000256" key="1">
    <source>
        <dbReference type="ARBA" id="ARBA00004123"/>
    </source>
</evidence>
<dbReference type="PANTHER" id="PTHR48033">
    <property type="entry name" value="RNA-BINDING (RRM/RBD/RNP MOTIFS) FAMILY PROTEIN"/>
    <property type="match status" value="1"/>
</dbReference>
<reference evidence="5 6" key="1">
    <citation type="submission" date="2018-11" db="EMBL/GenBank/DDBJ databases">
        <authorList>
            <consortium name="Pathogen Informatics"/>
        </authorList>
    </citation>
    <scope>NUCLEOTIDE SEQUENCE [LARGE SCALE GENOMIC DNA]</scope>
</reference>
<organism evidence="5 6">
    <name type="scientific">Dibothriocephalus latus</name>
    <name type="common">Fish tapeworm</name>
    <name type="synonym">Diphyllobothrium latum</name>
    <dbReference type="NCBI Taxonomy" id="60516"/>
    <lineage>
        <taxon>Eukaryota</taxon>
        <taxon>Metazoa</taxon>
        <taxon>Spiralia</taxon>
        <taxon>Lophotrochozoa</taxon>
        <taxon>Platyhelminthes</taxon>
        <taxon>Cestoda</taxon>
        <taxon>Eucestoda</taxon>
        <taxon>Diphyllobothriidea</taxon>
        <taxon>Diphyllobothriidae</taxon>
        <taxon>Dibothriocephalus</taxon>
    </lineage>
</organism>
<sequence length="296" mass="33329">MQLQVSAMKDRITAKALWNFCAQFGEVIDVCLPVDPSTNRPYEVGLITLRPSCSMEYILEIEHILSDLHIKIKMVERGNWKSGAPDQVGPNNTIVCADQQRATAQLYVKGVNASITVELLSAYFVRFGEVIYVFRFLDPYTNSPYGIAYTNAVLLDVLNQQHQANLEALPPYERADYWWLTDSIPLEPVQQRQHNDLQIPQTVFQLKPPLKLYVHGFSAAITAKILRTYFSYFGEVLDVDISVDASTNGSSGRGFITLRPNIDPSHLLRTQHTIRGVPVNVENPYSSDVSEHSSVL</sequence>
<dbReference type="GO" id="GO:0010468">
    <property type="term" value="P:regulation of gene expression"/>
    <property type="evidence" value="ECO:0007669"/>
    <property type="project" value="TreeGrafter"/>
</dbReference>
<dbReference type="SMART" id="SM00360">
    <property type="entry name" value="RRM"/>
    <property type="match status" value="3"/>
</dbReference>
<gene>
    <name evidence="5" type="ORF">DILT_LOCUS9991</name>
</gene>
<dbReference type="AlphaFoldDB" id="A0A3P7LLE9"/>
<dbReference type="CDD" id="cd00590">
    <property type="entry name" value="RRM_SF"/>
    <property type="match status" value="1"/>
</dbReference>
<feature type="domain" description="RRM" evidence="4">
    <location>
        <begin position="210"/>
        <end position="286"/>
    </location>
</feature>
<evidence type="ECO:0000259" key="4">
    <source>
        <dbReference type="PROSITE" id="PS50102"/>
    </source>
</evidence>
<proteinExistence type="predicted"/>
<dbReference type="Pfam" id="PF00076">
    <property type="entry name" value="RRM_1"/>
    <property type="match status" value="1"/>
</dbReference>
<dbReference type="SUPFAM" id="SSF54928">
    <property type="entry name" value="RNA-binding domain, RBD"/>
    <property type="match status" value="2"/>
</dbReference>
<dbReference type="OrthoDB" id="6282022at2759"/>
<dbReference type="PANTHER" id="PTHR48033:SF10">
    <property type="entry name" value="RNA-BINDING PROTEIN SQUID"/>
    <property type="match status" value="1"/>
</dbReference>
<protein>
    <recommendedName>
        <fullName evidence="4">RRM domain-containing protein</fullName>
    </recommendedName>
</protein>
<dbReference type="InterPro" id="IPR000504">
    <property type="entry name" value="RRM_dom"/>
</dbReference>